<organism evidence="1 2">
    <name type="scientific">Algibacter lectus</name>
    <dbReference type="NCBI Taxonomy" id="221126"/>
    <lineage>
        <taxon>Bacteria</taxon>
        <taxon>Pseudomonadati</taxon>
        <taxon>Bacteroidota</taxon>
        <taxon>Flavobacteriia</taxon>
        <taxon>Flavobacteriales</taxon>
        <taxon>Flavobacteriaceae</taxon>
        <taxon>Algibacter</taxon>
    </lineage>
</organism>
<dbReference type="InterPro" id="IPR021223">
    <property type="entry name" value="AbiGi"/>
</dbReference>
<keyword evidence="2" id="KW-1185">Reference proteome</keyword>
<comment type="caution">
    <text evidence="1">The sequence shown here is derived from an EMBL/GenBank/DDBJ whole genome shotgun (WGS) entry which is preliminary data.</text>
</comment>
<sequence length="276" mass="33188">MASKKKINIEKNQFNQKKINHIFHYTNNFEVILKILNNGFIPSYCEEKINDIEYYIPMVSFCNIPLRDVDLYMRYGKHGIGMSLNWALKNSISPVIYIHENTPFRDFNKNINLIFLNNMMKQLFNNQPFSNLENNFNENIEGHTENSKKISTVNISLIQFFKNWKTYYKENEIITYQEREWRFIPELENEKKIFNKYDNEFNQIKNNEFREKPHLPKYSVKLNDINDIRYIIINNENQRNILLNVLNKKFGSDKVIDSILSGNLMIINDKFIHDDF</sequence>
<dbReference type="Pfam" id="PF10899">
    <property type="entry name" value="AbiGi"/>
    <property type="match status" value="1"/>
</dbReference>
<dbReference type="RefSeq" id="WP_133967142.1">
    <property type="nucleotide sequence ID" value="NZ_SORL01000007.1"/>
</dbReference>
<protein>
    <submittedName>
        <fullName evidence="1">Abortive phage resistance protein AbiGi (Putative antitoxin)</fullName>
    </submittedName>
</protein>
<gene>
    <name evidence="1" type="ORF">DFQ06_1754</name>
</gene>
<proteinExistence type="predicted"/>
<name>A0A4V3HHD8_9FLAO</name>
<accession>A0A4V3HHD8</accession>
<dbReference type="EMBL" id="SORL01000007">
    <property type="protein sequence ID" value="TDY64831.1"/>
    <property type="molecule type" value="Genomic_DNA"/>
</dbReference>
<reference evidence="1 2" key="1">
    <citation type="submission" date="2019-03" db="EMBL/GenBank/DDBJ databases">
        <title>Genomic Encyclopedia of Type Strains, Phase III (KMG-III): the genomes of soil and plant-associated and newly described type strains.</title>
        <authorList>
            <person name="Whitman W."/>
        </authorList>
    </citation>
    <scope>NUCLEOTIDE SEQUENCE [LARGE SCALE GENOMIC DNA]</scope>
    <source>
        <strain evidence="1 2">CECT 8301</strain>
    </source>
</reference>
<dbReference type="Proteomes" id="UP000294824">
    <property type="component" value="Unassembled WGS sequence"/>
</dbReference>
<dbReference type="AlphaFoldDB" id="A0A4V3HHD8"/>
<evidence type="ECO:0000313" key="2">
    <source>
        <dbReference type="Proteomes" id="UP000294824"/>
    </source>
</evidence>
<evidence type="ECO:0000313" key="1">
    <source>
        <dbReference type="EMBL" id="TDY64831.1"/>
    </source>
</evidence>